<evidence type="ECO:0000256" key="2">
    <source>
        <dbReference type="ARBA" id="ARBA00007627"/>
    </source>
</evidence>
<feature type="non-terminal residue" evidence="10">
    <location>
        <position position="1"/>
    </location>
</feature>
<dbReference type="InterPro" id="IPR009030">
    <property type="entry name" value="Growth_fac_rcpt_cys_sf"/>
</dbReference>
<dbReference type="InterPro" id="IPR044865">
    <property type="entry name" value="MRH_dom"/>
</dbReference>
<dbReference type="InterPro" id="IPR056608">
    <property type="entry name" value="Elapor1/2_GBD"/>
</dbReference>
<keyword evidence="7" id="KW-0472">Membrane</keyword>
<keyword evidence="11" id="KW-1185">Reference proteome</keyword>
<name>A0A3S1BCC6_ELYCH</name>
<keyword evidence="3" id="KW-1003">Cell membrane</keyword>
<evidence type="ECO:0000256" key="4">
    <source>
        <dbReference type="ARBA" id="ARBA00022729"/>
    </source>
</evidence>
<dbReference type="SUPFAM" id="SSF57184">
    <property type="entry name" value="Growth factor receptor domain"/>
    <property type="match status" value="1"/>
</dbReference>
<keyword evidence="4 8" id="KW-0732">Signal</keyword>
<dbReference type="AlphaFoldDB" id="A0A3S1BCC6"/>
<comment type="caution">
    <text evidence="10">The sequence shown here is derived from an EMBL/GenBank/DDBJ whole genome shotgun (WGS) entry which is preliminary data.</text>
</comment>
<evidence type="ECO:0000256" key="7">
    <source>
        <dbReference type="SAM" id="Phobius"/>
    </source>
</evidence>
<feature type="chain" id="PRO_5018681790" description="MRH domain-containing protein" evidence="8">
    <location>
        <begin position="32"/>
        <end position="1025"/>
    </location>
</feature>
<evidence type="ECO:0000256" key="5">
    <source>
        <dbReference type="ARBA" id="ARBA00023157"/>
    </source>
</evidence>
<comment type="similarity">
    <text evidence="2">Belongs to the ELAPOR family.</text>
</comment>
<dbReference type="SUPFAM" id="SSF50911">
    <property type="entry name" value="Mannose 6-phosphate receptor domain"/>
    <property type="match status" value="1"/>
</dbReference>
<dbReference type="InterPro" id="IPR056610">
    <property type="entry name" value="Elapor1/2_TNFR-like"/>
</dbReference>
<keyword evidence="7" id="KW-1133">Transmembrane helix</keyword>
<dbReference type="InterPro" id="IPR039181">
    <property type="entry name" value="Elapor1/2"/>
</dbReference>
<feature type="transmembrane region" description="Helical" evidence="7">
    <location>
        <begin position="914"/>
        <end position="938"/>
    </location>
</feature>
<dbReference type="Proteomes" id="UP000271974">
    <property type="component" value="Unassembled WGS sequence"/>
</dbReference>
<evidence type="ECO:0000313" key="10">
    <source>
        <dbReference type="EMBL" id="RUS84895.1"/>
    </source>
</evidence>
<dbReference type="SMART" id="SM01411">
    <property type="entry name" value="Ephrin_rec_like"/>
    <property type="match status" value="4"/>
</dbReference>
<evidence type="ECO:0000313" key="11">
    <source>
        <dbReference type="Proteomes" id="UP000271974"/>
    </source>
</evidence>
<keyword evidence="6" id="KW-0325">Glycoprotein</keyword>
<proteinExistence type="inferred from homology"/>
<dbReference type="Pfam" id="PF23031">
    <property type="entry name" value="GBD_ELAPOR1"/>
    <property type="match status" value="1"/>
</dbReference>
<gene>
    <name evidence="10" type="ORF">EGW08_007364</name>
</gene>
<accession>A0A3S1BCC6</accession>
<dbReference type="InterPro" id="IPR009011">
    <property type="entry name" value="Man6P_isomerase_rcpt-bd_dom_sf"/>
</dbReference>
<dbReference type="Pfam" id="PF23087">
    <property type="entry name" value="MRH_ELAPOR1_9th"/>
    <property type="match status" value="1"/>
</dbReference>
<feature type="signal peptide" evidence="8">
    <location>
        <begin position="1"/>
        <end position="31"/>
    </location>
</feature>
<dbReference type="EMBL" id="RQTK01000190">
    <property type="protein sequence ID" value="RUS84895.1"/>
    <property type="molecule type" value="Genomic_DNA"/>
</dbReference>
<evidence type="ECO:0000259" key="9">
    <source>
        <dbReference type="PROSITE" id="PS51914"/>
    </source>
</evidence>
<keyword evidence="5" id="KW-1015">Disulfide bond</keyword>
<dbReference type="OrthoDB" id="439917at2759"/>
<evidence type="ECO:0000256" key="8">
    <source>
        <dbReference type="SAM" id="SignalP"/>
    </source>
</evidence>
<dbReference type="Gene3D" id="2.10.50.10">
    <property type="entry name" value="Tumor Necrosis Factor Receptor, subunit A, domain 2"/>
    <property type="match status" value="1"/>
</dbReference>
<keyword evidence="7" id="KW-0812">Transmembrane</keyword>
<reference evidence="10 11" key="1">
    <citation type="submission" date="2019-01" db="EMBL/GenBank/DDBJ databases">
        <title>A draft genome assembly of the solar-powered sea slug Elysia chlorotica.</title>
        <authorList>
            <person name="Cai H."/>
            <person name="Li Q."/>
            <person name="Fang X."/>
            <person name="Li J."/>
            <person name="Curtis N.E."/>
            <person name="Altenburger A."/>
            <person name="Shibata T."/>
            <person name="Feng M."/>
            <person name="Maeda T."/>
            <person name="Schwartz J.A."/>
            <person name="Shigenobu S."/>
            <person name="Lundholm N."/>
            <person name="Nishiyama T."/>
            <person name="Yang H."/>
            <person name="Hasebe M."/>
            <person name="Li S."/>
            <person name="Pierce S.K."/>
            <person name="Wang J."/>
        </authorList>
    </citation>
    <scope>NUCLEOTIDE SEQUENCE [LARGE SCALE GENOMIC DNA]</scope>
    <source>
        <strain evidence="10">EC2010</strain>
        <tissue evidence="10">Whole organism of an adult</tissue>
    </source>
</reference>
<feature type="domain" description="MRH" evidence="9">
    <location>
        <begin position="659"/>
        <end position="866"/>
    </location>
</feature>
<dbReference type="Pfam" id="PF23091">
    <property type="entry name" value="TNFR_ELAPOR1_6th"/>
    <property type="match status" value="1"/>
</dbReference>
<evidence type="ECO:0000256" key="6">
    <source>
        <dbReference type="ARBA" id="ARBA00023180"/>
    </source>
</evidence>
<comment type="subcellular location">
    <subcellularLocation>
        <location evidence="1">Cell membrane</location>
        <topology evidence="1">Single-pass type I membrane protein</topology>
    </subcellularLocation>
</comment>
<dbReference type="GO" id="GO:0005886">
    <property type="term" value="C:plasma membrane"/>
    <property type="evidence" value="ECO:0007669"/>
    <property type="project" value="UniProtKB-SubCell"/>
</dbReference>
<protein>
    <recommendedName>
        <fullName evidence="9">MRH domain-containing protein</fullName>
    </recommendedName>
</protein>
<dbReference type="InterPro" id="IPR056607">
    <property type="entry name" value="Elapor1/2_MRH"/>
</dbReference>
<dbReference type="PANTHER" id="PTHR22727:SF15">
    <property type="entry name" value="MRH DOMAIN-CONTAINING PROTEIN"/>
    <property type="match status" value="1"/>
</dbReference>
<evidence type="ECO:0000256" key="1">
    <source>
        <dbReference type="ARBA" id="ARBA00004251"/>
    </source>
</evidence>
<dbReference type="InterPro" id="IPR056609">
    <property type="entry name" value="Elapor1-like_3rd"/>
</dbReference>
<dbReference type="STRING" id="188477.A0A3S1BCC6"/>
<dbReference type="Pfam" id="PF23032">
    <property type="entry name" value="GBD_ELAPOR1-like_3rd"/>
    <property type="match status" value="1"/>
</dbReference>
<sequence>QKTRFRPNGTVLKGVLKTLIYATLLLPLVSCIDQELRPCRLDDYHYEYTECDSKGGRWRVPVPKEPGLCRPTGGSLVPARGKDCNFACSPGQYLDIQGAQECLPCPAGSYSLGGGIRFTDWSKLPQDFAVKTEEVKQSPWGRHMHNSLPGNCSRSEWTPRGTYIMSMPGQCPSNLIFSAKLVKAGRVSFEYQYTDPDSIFHFMVQNDQCQASSGENDKWPDITEKGKWASVTIELKSGMNVLQWRTIGALAAMMQRMASPVLIRKIEITGVAYTSECTKCPEGTFSGNGTSYCETCPPNTFSHVGASTCSKCKDSDYSEGGTSTCTPRPPCTQYDFYQFQKPCDDFKKTQLSHRWIEPKICSEKAPGSVTLPPDGPMTDCPPCSPGMHRVNVSHCGFCEPNQYADLFGDCLDCPVSTSPDYKIDYQHWINMPPNMSSHCVAIGEESCTSAAGWLPAGDHVRTSFGLSDHNTFLVLMLKVAGLKGEPGVLDGRPITLGVVSFDMELNCPSPCQFIFLSDIGGSNTVIQSWESTTERTTISHEIYTNDSIVYTWAFQPDDFGLDAEFENTSHKMKNFAKIYNVQVSNTLSGGASSCVTCPKGKSSDGCIPCPDGEYIDPLTQACKPCPSGTVLPSGNQWGKKACKPCGEGLHPVGGRSCESDCTFTDENGHTYDFSSLNSVRFVTGSRLFTGSGTQYFHGFNISLCNHGNQPLPTCINNVTGTTLRQDSKEAEVITKTELLNQAGSLSSAICRATLVPQGDPDLPVVSTQPVSLGTHLKKIVTNVSLHALYDDEGFDSSDMERDIHFYYDSASSTSACPNGRTSIISLRCDPSEKDEGKVELPPRCSDGTCDGCTFHFLWRTIHACPHCRKEDYKVVKGECISGEQAIHYFPPGDCLHLPESELTPVSQTCSTLPFAVMVAIPVSLGVGLILILLLIYCWSRNKKLEYRYSKLVETAGGQDGEMEMPAADTCGMEDGEEDVHFGGGKSSSHGFIKKLFGRFSRGSNMADDDDNPFVAVKMSEKMSLT</sequence>
<dbReference type="Gene3D" id="2.70.130.10">
    <property type="entry name" value="Mannose-6-phosphate receptor binding domain"/>
    <property type="match status" value="1"/>
</dbReference>
<dbReference type="PANTHER" id="PTHR22727">
    <property type="entry name" value="PROTEIN CBG13728"/>
    <property type="match status" value="1"/>
</dbReference>
<evidence type="ECO:0000256" key="3">
    <source>
        <dbReference type="ARBA" id="ARBA00022475"/>
    </source>
</evidence>
<organism evidence="10 11">
    <name type="scientific">Elysia chlorotica</name>
    <name type="common">Eastern emerald elysia</name>
    <name type="synonym">Sea slug</name>
    <dbReference type="NCBI Taxonomy" id="188477"/>
    <lineage>
        <taxon>Eukaryota</taxon>
        <taxon>Metazoa</taxon>
        <taxon>Spiralia</taxon>
        <taxon>Lophotrochozoa</taxon>
        <taxon>Mollusca</taxon>
        <taxon>Gastropoda</taxon>
        <taxon>Heterobranchia</taxon>
        <taxon>Euthyneura</taxon>
        <taxon>Panpulmonata</taxon>
        <taxon>Sacoglossa</taxon>
        <taxon>Placobranchoidea</taxon>
        <taxon>Plakobranchidae</taxon>
        <taxon>Elysia</taxon>
    </lineage>
</organism>
<dbReference type="PROSITE" id="PS51914">
    <property type="entry name" value="MRH"/>
    <property type="match status" value="1"/>
</dbReference>